<feature type="domain" description="FAD dependent oxidoreductase" evidence="2">
    <location>
        <begin position="3"/>
        <end position="384"/>
    </location>
</feature>
<dbReference type="PANTHER" id="PTHR13847:SF289">
    <property type="entry name" value="GLYCINE OXIDASE"/>
    <property type="match status" value="1"/>
</dbReference>
<reference evidence="3 4" key="1">
    <citation type="submission" date="2023-07" db="EMBL/GenBank/DDBJ databases">
        <authorList>
            <person name="Kim M.K."/>
        </authorList>
    </citation>
    <scope>NUCLEOTIDE SEQUENCE [LARGE SCALE GENOMIC DNA]</scope>
    <source>
        <strain evidence="3 4">KR1UV-12</strain>
    </source>
</reference>
<dbReference type="GO" id="GO:0016491">
    <property type="term" value="F:oxidoreductase activity"/>
    <property type="evidence" value="ECO:0007669"/>
    <property type="project" value="UniProtKB-KW"/>
</dbReference>
<evidence type="ECO:0000256" key="1">
    <source>
        <dbReference type="ARBA" id="ARBA00023002"/>
    </source>
</evidence>
<gene>
    <name evidence="3" type="ORF">Q5H91_12080</name>
</gene>
<sequence length="403" mass="42228">MSVAVVGAGIVGRSVALALAQRGERVVLVDPMVDRSASSWGNAGHLATEQVAPLASPAMIRSVPRRLFALGGALDLPLGQVGAWLPFAMRLLAASTPARFSAGSAALGGLLAEAMPAWRRLAEAIGARDLLREDGHLLAWPDRAKAAAGRAAWQAADTGTATVTDASTADLATLRALSPQVAAAIRFTGSGQVADLDRLASALEAALATAGVRFVRQRADLTCKGGQVAVTGVAADRVVVAAGIGARSLMAAAGHRVPLIAERGYHIRGSAEHWPADLPPVVFEDRSIIVTRYADSVQVAGFVELGRADTAPDPRKWQRLERHVAELGLPIAGPYRRWMGARPTLPDYLPAIGRSTRADNLFYAFGHQHLGLTLAPVTGELLAAAMTEQAPAIDLTPFAVKRF</sequence>
<keyword evidence="1 3" id="KW-0560">Oxidoreductase</keyword>
<dbReference type="Gene3D" id="3.30.9.10">
    <property type="entry name" value="D-Amino Acid Oxidase, subunit A, domain 2"/>
    <property type="match status" value="1"/>
</dbReference>
<accession>A0ABT9ELX1</accession>
<proteinExistence type="predicted"/>
<evidence type="ECO:0000259" key="2">
    <source>
        <dbReference type="Pfam" id="PF01266"/>
    </source>
</evidence>
<comment type="caution">
    <text evidence="3">The sequence shown here is derived from an EMBL/GenBank/DDBJ whole genome shotgun (WGS) entry which is preliminary data.</text>
</comment>
<dbReference type="InterPro" id="IPR036188">
    <property type="entry name" value="FAD/NAD-bd_sf"/>
</dbReference>
<protein>
    <submittedName>
        <fullName evidence="3">FAD-binding oxidoreductase</fullName>
        <ecNumber evidence="3">1.-.-.-</ecNumber>
    </submittedName>
</protein>
<organism evidence="3 4">
    <name type="scientific">Sphingomonas aurea</name>
    <dbReference type="NCBI Taxonomy" id="3063994"/>
    <lineage>
        <taxon>Bacteria</taxon>
        <taxon>Pseudomonadati</taxon>
        <taxon>Pseudomonadota</taxon>
        <taxon>Alphaproteobacteria</taxon>
        <taxon>Sphingomonadales</taxon>
        <taxon>Sphingomonadaceae</taxon>
        <taxon>Sphingomonas</taxon>
    </lineage>
</organism>
<dbReference type="Pfam" id="PF01266">
    <property type="entry name" value="DAO"/>
    <property type="match status" value="1"/>
</dbReference>
<dbReference type="InterPro" id="IPR006076">
    <property type="entry name" value="FAD-dep_OxRdtase"/>
</dbReference>
<dbReference type="RefSeq" id="WP_305173660.1">
    <property type="nucleotide sequence ID" value="NZ_JAUUDS010000006.1"/>
</dbReference>
<evidence type="ECO:0000313" key="4">
    <source>
        <dbReference type="Proteomes" id="UP001230685"/>
    </source>
</evidence>
<dbReference type="Proteomes" id="UP001230685">
    <property type="component" value="Unassembled WGS sequence"/>
</dbReference>
<dbReference type="PANTHER" id="PTHR13847">
    <property type="entry name" value="SARCOSINE DEHYDROGENASE-RELATED"/>
    <property type="match status" value="1"/>
</dbReference>
<keyword evidence="4" id="KW-1185">Reference proteome</keyword>
<dbReference type="SUPFAM" id="SSF51905">
    <property type="entry name" value="FAD/NAD(P)-binding domain"/>
    <property type="match status" value="1"/>
</dbReference>
<evidence type="ECO:0000313" key="3">
    <source>
        <dbReference type="EMBL" id="MDP1027954.1"/>
    </source>
</evidence>
<dbReference type="EMBL" id="JAUUDS010000006">
    <property type="protein sequence ID" value="MDP1027954.1"/>
    <property type="molecule type" value="Genomic_DNA"/>
</dbReference>
<dbReference type="Gene3D" id="3.50.50.60">
    <property type="entry name" value="FAD/NAD(P)-binding domain"/>
    <property type="match status" value="2"/>
</dbReference>
<dbReference type="SUPFAM" id="SSF54373">
    <property type="entry name" value="FAD-linked reductases, C-terminal domain"/>
    <property type="match status" value="1"/>
</dbReference>
<dbReference type="EC" id="1.-.-.-" evidence="3"/>
<name>A0ABT9ELX1_9SPHN</name>